<dbReference type="AlphaFoldDB" id="A0AAJ0G3A4"/>
<dbReference type="Proteomes" id="UP001251528">
    <property type="component" value="Unassembled WGS sequence"/>
</dbReference>
<protein>
    <recommendedName>
        <fullName evidence="3">Shikimate kinase</fullName>
    </recommendedName>
</protein>
<dbReference type="Gene3D" id="3.40.50.300">
    <property type="entry name" value="P-loop containing nucleotide triphosphate hydrolases"/>
    <property type="match status" value="1"/>
</dbReference>
<reference evidence="1" key="1">
    <citation type="submission" date="2023-06" db="EMBL/GenBank/DDBJ databases">
        <title>Conoideocrella luteorostrata (Hypocreales: Clavicipitaceae), a potential biocontrol fungus for elongate hemlock scale in United States Christmas tree production areas.</title>
        <authorList>
            <person name="Barrett H."/>
            <person name="Lovett B."/>
            <person name="Macias A.M."/>
            <person name="Stajich J.E."/>
            <person name="Kasson M.T."/>
        </authorList>
    </citation>
    <scope>NUCLEOTIDE SEQUENCE</scope>
    <source>
        <strain evidence="1">ARSEF 14590</strain>
    </source>
</reference>
<name>A0AAJ0G3A4_9HYPO</name>
<accession>A0AAJ0G3A4</accession>
<comment type="caution">
    <text evidence="1">The sequence shown here is derived from an EMBL/GenBank/DDBJ whole genome shotgun (WGS) entry which is preliminary data.</text>
</comment>
<keyword evidence="2" id="KW-1185">Reference proteome</keyword>
<dbReference type="InterPro" id="IPR027417">
    <property type="entry name" value="P-loop_NTPase"/>
</dbReference>
<gene>
    <name evidence="1" type="ORF">QQS21_001682</name>
</gene>
<sequence>MSKSPMLDRTVILIGPEAAGKSTIGRLLAIALSKELYSLDRHRDELYRPYNYDKAIAQKIYEEQGEWAFYEHWTIFEFQAVSHILQNASKAGDTFYGKILDFGAGHSVYEKPEQLSQIEELIKPYPDVILILPCEDVEEALQITEARRGYKLGLNRHFLEHGSNRKLAKHVVYTNKRTPEECVEDVLEFLNAVN</sequence>
<organism evidence="1 2">
    <name type="scientific">Conoideocrella luteorostrata</name>
    <dbReference type="NCBI Taxonomy" id="1105319"/>
    <lineage>
        <taxon>Eukaryota</taxon>
        <taxon>Fungi</taxon>
        <taxon>Dikarya</taxon>
        <taxon>Ascomycota</taxon>
        <taxon>Pezizomycotina</taxon>
        <taxon>Sordariomycetes</taxon>
        <taxon>Hypocreomycetidae</taxon>
        <taxon>Hypocreales</taxon>
        <taxon>Clavicipitaceae</taxon>
        <taxon>Conoideocrella</taxon>
    </lineage>
</organism>
<dbReference type="SUPFAM" id="SSF52540">
    <property type="entry name" value="P-loop containing nucleoside triphosphate hydrolases"/>
    <property type="match status" value="1"/>
</dbReference>
<proteinExistence type="predicted"/>
<evidence type="ECO:0000313" key="1">
    <source>
        <dbReference type="EMBL" id="KAK2612256.1"/>
    </source>
</evidence>
<evidence type="ECO:0008006" key="3">
    <source>
        <dbReference type="Google" id="ProtNLM"/>
    </source>
</evidence>
<evidence type="ECO:0000313" key="2">
    <source>
        <dbReference type="Proteomes" id="UP001251528"/>
    </source>
</evidence>
<dbReference type="EMBL" id="JASWJB010000018">
    <property type="protein sequence ID" value="KAK2612256.1"/>
    <property type="molecule type" value="Genomic_DNA"/>
</dbReference>